<evidence type="ECO:0000313" key="1">
    <source>
        <dbReference type="EMBL" id="CAG8501870.1"/>
    </source>
</evidence>
<reference evidence="1" key="1">
    <citation type="submission" date="2021-06" db="EMBL/GenBank/DDBJ databases">
        <authorList>
            <person name="Kallberg Y."/>
            <person name="Tangrot J."/>
            <person name="Rosling A."/>
        </authorList>
    </citation>
    <scope>NUCLEOTIDE SEQUENCE</scope>
    <source>
        <strain evidence="1">MT106</strain>
    </source>
</reference>
<proteinExistence type="predicted"/>
<accession>A0A9N8ZN26</accession>
<dbReference type="AlphaFoldDB" id="A0A9N8ZN26"/>
<comment type="caution">
    <text evidence="1">The sequence shown here is derived from an EMBL/GenBank/DDBJ whole genome shotgun (WGS) entry which is preliminary data.</text>
</comment>
<protein>
    <submittedName>
        <fullName evidence="1">4033_t:CDS:1</fullName>
    </submittedName>
</protein>
<organism evidence="1 2">
    <name type="scientific">Ambispora gerdemannii</name>
    <dbReference type="NCBI Taxonomy" id="144530"/>
    <lineage>
        <taxon>Eukaryota</taxon>
        <taxon>Fungi</taxon>
        <taxon>Fungi incertae sedis</taxon>
        <taxon>Mucoromycota</taxon>
        <taxon>Glomeromycotina</taxon>
        <taxon>Glomeromycetes</taxon>
        <taxon>Archaeosporales</taxon>
        <taxon>Ambisporaceae</taxon>
        <taxon>Ambispora</taxon>
    </lineage>
</organism>
<evidence type="ECO:0000313" key="2">
    <source>
        <dbReference type="Proteomes" id="UP000789831"/>
    </source>
</evidence>
<gene>
    <name evidence="1" type="ORF">AGERDE_LOCUS4289</name>
</gene>
<keyword evidence="2" id="KW-1185">Reference proteome</keyword>
<dbReference type="Proteomes" id="UP000789831">
    <property type="component" value="Unassembled WGS sequence"/>
</dbReference>
<dbReference type="EMBL" id="CAJVPL010000479">
    <property type="protein sequence ID" value="CAG8501870.1"/>
    <property type="molecule type" value="Genomic_DNA"/>
</dbReference>
<feature type="non-terminal residue" evidence="1">
    <location>
        <position position="50"/>
    </location>
</feature>
<sequence length="50" mass="5037">MNTFNKVVGLALKCTNQANTQIANTNGVDVGGNSITSSNVVVVGSVDIGN</sequence>
<name>A0A9N8ZN26_9GLOM</name>